<name>A0A846ZJ80_9GAMM</name>
<feature type="transmembrane region" description="Helical" evidence="7">
    <location>
        <begin position="149"/>
        <end position="170"/>
    </location>
</feature>
<keyword evidence="2" id="KW-1003">Cell membrane</keyword>
<keyword evidence="5 7" id="KW-0472">Membrane</keyword>
<dbReference type="PANTHER" id="PTHR30509:SF8">
    <property type="entry name" value="INNER MEMBRANE PROTEIN YCCS"/>
    <property type="match status" value="1"/>
</dbReference>
<evidence type="ECO:0000256" key="7">
    <source>
        <dbReference type="SAM" id="Phobius"/>
    </source>
</evidence>
<dbReference type="EMBL" id="JAAZQD010000001">
    <property type="protein sequence ID" value="NKZ37653.1"/>
    <property type="molecule type" value="Genomic_DNA"/>
</dbReference>
<feature type="transmembrane region" description="Helical" evidence="7">
    <location>
        <begin position="74"/>
        <end position="94"/>
    </location>
</feature>
<protein>
    <submittedName>
        <fullName evidence="10">FUSC family protein</fullName>
    </submittedName>
</protein>
<evidence type="ECO:0000256" key="5">
    <source>
        <dbReference type="ARBA" id="ARBA00023136"/>
    </source>
</evidence>
<evidence type="ECO:0000256" key="3">
    <source>
        <dbReference type="ARBA" id="ARBA00022692"/>
    </source>
</evidence>
<comment type="caution">
    <text evidence="10">The sequence shown here is derived from an EMBL/GenBank/DDBJ whole genome shotgun (WGS) entry which is preliminary data.</text>
</comment>
<dbReference type="Proteomes" id="UP000541636">
    <property type="component" value="Unassembled WGS sequence"/>
</dbReference>
<gene>
    <name evidence="10" type="ORF">HF690_01635</name>
</gene>
<feature type="transmembrane region" description="Helical" evidence="7">
    <location>
        <begin position="125"/>
        <end position="143"/>
    </location>
</feature>
<evidence type="ECO:0000259" key="8">
    <source>
        <dbReference type="Pfam" id="PF12805"/>
    </source>
</evidence>
<evidence type="ECO:0000256" key="1">
    <source>
        <dbReference type="ARBA" id="ARBA00004651"/>
    </source>
</evidence>
<evidence type="ECO:0000256" key="2">
    <source>
        <dbReference type="ARBA" id="ARBA00022475"/>
    </source>
</evidence>
<feature type="transmembrane region" description="Helical" evidence="7">
    <location>
        <begin position="39"/>
        <end position="62"/>
    </location>
</feature>
<evidence type="ECO:0000313" key="11">
    <source>
        <dbReference type="Proteomes" id="UP000541636"/>
    </source>
</evidence>
<evidence type="ECO:0000256" key="4">
    <source>
        <dbReference type="ARBA" id="ARBA00022989"/>
    </source>
</evidence>
<dbReference type="RefSeq" id="WP_168608228.1">
    <property type="nucleotide sequence ID" value="NZ_JAAZQD010000001.1"/>
</dbReference>
<dbReference type="AlphaFoldDB" id="A0A846ZJ80"/>
<accession>A0A846ZJ80</accession>
<feature type="transmembrane region" description="Helical" evidence="7">
    <location>
        <begin position="486"/>
        <end position="504"/>
    </location>
</feature>
<keyword evidence="11" id="KW-1185">Reference proteome</keyword>
<keyword evidence="4 7" id="KW-1133">Transmembrane helix</keyword>
<evidence type="ECO:0000256" key="6">
    <source>
        <dbReference type="ARBA" id="ARBA00043993"/>
    </source>
</evidence>
<feature type="transmembrane region" description="Helical" evidence="7">
    <location>
        <begin position="410"/>
        <end position="429"/>
    </location>
</feature>
<feature type="transmembrane region" description="Helical" evidence="7">
    <location>
        <begin position="457"/>
        <end position="474"/>
    </location>
</feature>
<feature type="domain" description="Integral membrane protein YccS N-terminal" evidence="8">
    <location>
        <begin position="86"/>
        <end position="189"/>
    </location>
</feature>
<reference evidence="10 11" key="1">
    <citation type="journal article" date="2017" name="Int. J. Syst. Evol. Microbiol.">
        <title>Oleiagrimonas citrea sp. nov., a marine bacterium isolated from tidal flat sediment and emended description of the genus Oleiagrimonas Fang et al. 2015 and Oleiagrimonas soli.</title>
        <authorList>
            <person name="Yang S.H."/>
            <person name="Seo H.S."/>
            <person name="Seong C.N."/>
            <person name="Kwon K.K."/>
        </authorList>
    </citation>
    <scope>NUCLEOTIDE SEQUENCE [LARGE SCALE GENOMIC DNA]</scope>
    <source>
        <strain evidence="10 11">MEBiC09124</strain>
    </source>
</reference>
<dbReference type="PANTHER" id="PTHR30509">
    <property type="entry name" value="P-HYDROXYBENZOIC ACID EFFLUX PUMP SUBUNIT-RELATED"/>
    <property type="match status" value="1"/>
</dbReference>
<dbReference type="Pfam" id="PF13515">
    <property type="entry name" value="FUSC_2"/>
    <property type="match status" value="1"/>
</dbReference>
<dbReference type="Pfam" id="PF12805">
    <property type="entry name" value="FUSC-like"/>
    <property type="match status" value="1"/>
</dbReference>
<comment type="similarity">
    <text evidence="6">Belongs to the YccS/YhfK family.</text>
</comment>
<feature type="domain" description="Integral membrane bound transporter" evidence="9">
    <location>
        <begin position="378"/>
        <end position="499"/>
    </location>
</feature>
<dbReference type="InterPro" id="IPR049453">
    <property type="entry name" value="Memb_transporter_dom"/>
</dbReference>
<feature type="transmembrane region" description="Helical" evidence="7">
    <location>
        <begin position="100"/>
        <end position="118"/>
    </location>
</feature>
<dbReference type="InterPro" id="IPR032692">
    <property type="entry name" value="YccS_N"/>
</dbReference>
<feature type="transmembrane region" description="Helical" evidence="7">
    <location>
        <begin position="435"/>
        <end position="452"/>
    </location>
</feature>
<comment type="subcellular location">
    <subcellularLocation>
        <location evidence="1">Cell membrane</location>
        <topology evidence="1">Multi-pass membrane protein</topology>
    </subcellularLocation>
</comment>
<proteinExistence type="inferred from homology"/>
<evidence type="ECO:0000259" key="9">
    <source>
        <dbReference type="Pfam" id="PF13515"/>
    </source>
</evidence>
<organism evidence="10 11">
    <name type="scientific">Oleiagrimonas citrea</name>
    <dbReference type="NCBI Taxonomy" id="1665687"/>
    <lineage>
        <taxon>Bacteria</taxon>
        <taxon>Pseudomonadati</taxon>
        <taxon>Pseudomonadota</taxon>
        <taxon>Gammaproteobacteria</taxon>
        <taxon>Lysobacterales</taxon>
        <taxon>Rhodanobacteraceae</taxon>
        <taxon>Oleiagrimonas</taxon>
    </lineage>
</organism>
<evidence type="ECO:0000313" key="10">
    <source>
        <dbReference type="EMBL" id="NKZ37653.1"/>
    </source>
</evidence>
<keyword evidence="3 7" id="KW-0812">Transmembrane</keyword>
<sequence>MSPTYSLRASLLHTLTHFKRPDVPPRIALRAALLVAGPLAIGVATGHEAVGLGLGAGAFNVIFSDQPGPYRQRLTRIVLAALAAGVAALAGFLLGAHLPWLLAAVAASGFLGGLLVVFGADMARVGMISMILLVIAAASPMPWSQAWPASVLIAAGGLLLAVVSVAAWPLQRYRPERQALASIFRDLAQLATRRESEEEAPALSDAINRLQQMLLGRHPVRGRAVEALRVLTELAERIRLELLAIDQLRRTETTVDGALPVAIGDTLSQLAEALEHGREPTAAEQHAERLRQRLDALNASSVLAPRLRALHGQLTAAARNARWAGSRGEIRALRSEAHLPRALRGVSPWATLRANLTLHSAAFRHALRCAVCLVLAQWLERTLGLPRGYWLPMTAAIVLRPDFAATFSFGLLRIVGTVLGLVLTSLLLMAVPDAVWAHVLLLGILVFAFRYLATAHYGLAVAALTGAVVILLSFEGSSPDAAVLDRLLNTALGCGLALTAYLVWPTWERGRTRAALADMLHTYADYLEALTEHGTRRQRDDTRAAARLARSNAQASLERLRAEPGAPPALRQGGESLFANGNRLVRTAMTLEAVLHDGETLPARDVLDDYLTHVAATVRTLSEACDTQRDVPSPDLRARQQALTARLAAHTGAITPSLIALSDRLADNVDTLHHVLDRDMRSTTPD</sequence>
<dbReference type="GO" id="GO:0005886">
    <property type="term" value="C:plasma membrane"/>
    <property type="evidence" value="ECO:0007669"/>
    <property type="project" value="UniProtKB-SubCell"/>
</dbReference>